<gene>
    <name evidence="1" type="ORF">METZ01_LOCUS27163</name>
</gene>
<dbReference type="AlphaFoldDB" id="A0A381Q7E7"/>
<sequence length="79" mass="8995">MEGRQEAVVSAITINTRWILTGDYLMVDWEDSGLVFQSVATDILRTIKQSMIERKIQDIPPCDLVEIESNLTQILELNS</sequence>
<evidence type="ECO:0000313" key="1">
    <source>
        <dbReference type="EMBL" id="SUZ74309.1"/>
    </source>
</evidence>
<name>A0A381Q7E7_9ZZZZ</name>
<organism evidence="1">
    <name type="scientific">marine metagenome</name>
    <dbReference type="NCBI Taxonomy" id="408172"/>
    <lineage>
        <taxon>unclassified sequences</taxon>
        <taxon>metagenomes</taxon>
        <taxon>ecological metagenomes</taxon>
    </lineage>
</organism>
<accession>A0A381Q7E7</accession>
<reference evidence="1" key="1">
    <citation type="submission" date="2018-05" db="EMBL/GenBank/DDBJ databases">
        <authorList>
            <person name="Lanie J.A."/>
            <person name="Ng W.-L."/>
            <person name="Kazmierczak K.M."/>
            <person name="Andrzejewski T.M."/>
            <person name="Davidsen T.M."/>
            <person name="Wayne K.J."/>
            <person name="Tettelin H."/>
            <person name="Glass J.I."/>
            <person name="Rusch D."/>
            <person name="Podicherti R."/>
            <person name="Tsui H.-C.T."/>
            <person name="Winkler M.E."/>
        </authorList>
    </citation>
    <scope>NUCLEOTIDE SEQUENCE</scope>
</reference>
<proteinExistence type="predicted"/>
<protein>
    <submittedName>
        <fullName evidence="1">Uncharacterized protein</fullName>
    </submittedName>
</protein>
<dbReference type="EMBL" id="UINC01001206">
    <property type="protein sequence ID" value="SUZ74309.1"/>
    <property type="molecule type" value="Genomic_DNA"/>
</dbReference>